<protein>
    <submittedName>
        <fullName evidence="2">Uncharacterized protein</fullName>
    </submittedName>
</protein>
<keyword evidence="1" id="KW-0812">Transmembrane</keyword>
<name>A0A6C0JQ47_9ZZZZ</name>
<keyword evidence="1" id="KW-0472">Membrane</keyword>
<keyword evidence="1" id="KW-1133">Transmembrane helix</keyword>
<reference evidence="2" key="1">
    <citation type="journal article" date="2020" name="Nature">
        <title>Giant virus diversity and host interactions through global metagenomics.</title>
        <authorList>
            <person name="Schulz F."/>
            <person name="Roux S."/>
            <person name="Paez-Espino D."/>
            <person name="Jungbluth S."/>
            <person name="Walsh D.A."/>
            <person name="Denef V.J."/>
            <person name="McMahon K.D."/>
            <person name="Konstantinidis K.T."/>
            <person name="Eloe-Fadrosh E.A."/>
            <person name="Kyrpides N.C."/>
            <person name="Woyke T."/>
        </authorList>
    </citation>
    <scope>NUCLEOTIDE SEQUENCE</scope>
    <source>
        <strain evidence="2">GVMAG-S-1038524-41</strain>
    </source>
</reference>
<feature type="transmembrane region" description="Helical" evidence="1">
    <location>
        <begin position="116"/>
        <end position="133"/>
    </location>
</feature>
<dbReference type="AlphaFoldDB" id="A0A6C0JQ47"/>
<evidence type="ECO:0000256" key="1">
    <source>
        <dbReference type="SAM" id="Phobius"/>
    </source>
</evidence>
<accession>A0A6C0JQ47</accession>
<dbReference type="EMBL" id="MN740668">
    <property type="protein sequence ID" value="QHU06820.1"/>
    <property type="molecule type" value="Genomic_DNA"/>
</dbReference>
<organism evidence="2">
    <name type="scientific">viral metagenome</name>
    <dbReference type="NCBI Taxonomy" id="1070528"/>
    <lineage>
        <taxon>unclassified sequences</taxon>
        <taxon>metagenomes</taxon>
        <taxon>organismal metagenomes</taxon>
    </lineage>
</organism>
<sequence>MLRLWKKFTTPPEYNEKDKHPVTRFIADWPFTSFFMFTAAKVLFVPPETGIIKCDNLASLLLKTTGTVFIFHGILYECMPNSIFSDLTHGVIAATMSSSPSHGVLQTCMSISRRKYPLYLIWIQNIMLMFMVHEICLKNYTP</sequence>
<evidence type="ECO:0000313" key="2">
    <source>
        <dbReference type="EMBL" id="QHU06820.1"/>
    </source>
</evidence>
<proteinExistence type="predicted"/>